<keyword evidence="3" id="KW-0949">S-adenosyl-L-methionine</keyword>
<proteinExistence type="predicted"/>
<evidence type="ECO:0000256" key="4">
    <source>
        <dbReference type="ARBA" id="ARBA00023015"/>
    </source>
</evidence>
<evidence type="ECO:0000259" key="8">
    <source>
        <dbReference type="PROSITE" id="PS51633"/>
    </source>
</evidence>
<dbReference type="GO" id="GO:0005634">
    <property type="term" value="C:nucleus"/>
    <property type="evidence" value="ECO:0007669"/>
    <property type="project" value="TreeGrafter"/>
</dbReference>
<dbReference type="Gene3D" id="2.170.270.10">
    <property type="entry name" value="SET domain"/>
    <property type="match status" value="1"/>
</dbReference>
<sequence>MDTKRTRNTRQKKASSSNTKELMKREFEAELTRLHTLDEYKRVNSLRFFTRNKLETLCLQRENPIKLPHRPLEGEYQFKSLVKKFEGKEESSLSGFTENEASVTVSEEDALYNEIQVHAVQHKPKFVCPINIGNDLVRSHISGFEKGQEEQKVEELFKEYIKSYKHYLGVKVADETMINHPIYQDLSDLQMPGFSLLKKVIHVLRRKPEYLPILYSSRGIKKPVEVSFAAMRLLEYEKLFWTNDKNIKTFSDKCASSVRKCFKELMCPRCLIFCCPHHTPPDEDDHNFGKKIQTINSSFYLNEEMQARAYFRDLGSEMPYVDGIIPPVRRKLRYQRMDDNLIFFSCKKKTNCIWNSQANGDVSKLTPEEVWTAKRLYLRIPNITSCQICYLMGITKCADINEVPSVFKDELKQLLKFEEYPIDFETYMKFKDNENKNNYKNEHFDQDDSLGKDCVEDNKRSGRDLFCACSHNGPCNEYVQCICLQSSCTKYCSCGGRCENQYPGCECSIGECNTQNCVCYRLSRPCDPDTCFNCCCNIYPNSLEIDSQVAEEFSNICPNIDLALIKPKILYMGKSRICDGVGIFAGQAFKPGDFIGFYSGEILGIESIARREIAQQFTGKIYIFGFNNRDSIDSSKVGNIIKYINNGVGMHANAESRKSSEDGLMPPLKTPAIYALDHIEVNQEIRFDYCFPKTEDDQEYSQAPEWAGKYLDMYAPMTKPPRNNQ</sequence>
<dbReference type="SMART" id="SM00317">
    <property type="entry name" value="SET"/>
    <property type="match status" value="1"/>
</dbReference>
<evidence type="ECO:0000256" key="6">
    <source>
        <dbReference type="SAM" id="MobiDB-lite"/>
    </source>
</evidence>
<evidence type="ECO:0000256" key="2">
    <source>
        <dbReference type="ARBA" id="ARBA00022679"/>
    </source>
</evidence>
<dbReference type="GO" id="GO:0046976">
    <property type="term" value="F:histone H3K27 methyltransferase activity"/>
    <property type="evidence" value="ECO:0007669"/>
    <property type="project" value="TreeGrafter"/>
</dbReference>
<comment type="caution">
    <text evidence="9">The sequence shown here is derived from an EMBL/GenBank/DDBJ whole genome shotgun (WGS) entry which is preliminary data.</text>
</comment>
<feature type="domain" description="SET" evidence="7">
    <location>
        <begin position="558"/>
        <end position="690"/>
    </location>
</feature>
<evidence type="ECO:0000259" key="7">
    <source>
        <dbReference type="PROSITE" id="PS50280"/>
    </source>
</evidence>
<dbReference type="PROSITE" id="PS50280">
    <property type="entry name" value="SET"/>
    <property type="match status" value="1"/>
</dbReference>
<evidence type="ECO:0000256" key="5">
    <source>
        <dbReference type="ARBA" id="ARBA00023163"/>
    </source>
</evidence>
<dbReference type="GO" id="GO:0003682">
    <property type="term" value="F:chromatin binding"/>
    <property type="evidence" value="ECO:0007669"/>
    <property type="project" value="TreeGrafter"/>
</dbReference>
<dbReference type="EMBL" id="CAMPGE010028178">
    <property type="protein sequence ID" value="CAI2385729.1"/>
    <property type="molecule type" value="Genomic_DNA"/>
</dbReference>
<keyword evidence="2" id="KW-0808">Transferase</keyword>
<keyword evidence="1" id="KW-0489">Methyltransferase</keyword>
<evidence type="ECO:0000313" key="9">
    <source>
        <dbReference type="EMBL" id="CAI2385729.1"/>
    </source>
</evidence>
<keyword evidence="4" id="KW-0805">Transcription regulation</keyword>
<dbReference type="PANTHER" id="PTHR45747:SF4">
    <property type="entry name" value="HISTONE-LYSINE N-METHYLTRANSFERASE E(Z)"/>
    <property type="match status" value="1"/>
</dbReference>
<dbReference type="InterPro" id="IPR001214">
    <property type="entry name" value="SET_dom"/>
</dbReference>
<dbReference type="InterPro" id="IPR045318">
    <property type="entry name" value="EZH1/2-like"/>
</dbReference>
<name>A0AAD2D8Y6_EUPCR</name>
<keyword evidence="10" id="KW-1185">Reference proteome</keyword>
<dbReference type="Proteomes" id="UP001295684">
    <property type="component" value="Unassembled WGS sequence"/>
</dbReference>
<keyword evidence="5" id="KW-0804">Transcription</keyword>
<gene>
    <name evidence="9" type="ORF">ECRASSUSDP1_LOCUS27311</name>
</gene>
<evidence type="ECO:0000256" key="1">
    <source>
        <dbReference type="ARBA" id="ARBA00022603"/>
    </source>
</evidence>
<protein>
    <submittedName>
        <fullName evidence="9">Uncharacterized protein</fullName>
    </submittedName>
</protein>
<feature type="domain" description="CXC" evidence="8">
    <location>
        <begin position="445"/>
        <end position="551"/>
    </location>
</feature>
<dbReference type="SUPFAM" id="SSF82199">
    <property type="entry name" value="SET domain"/>
    <property type="match status" value="1"/>
</dbReference>
<dbReference type="PROSITE" id="PS51633">
    <property type="entry name" value="CXC"/>
    <property type="match status" value="1"/>
</dbReference>
<feature type="compositionally biased region" description="Basic residues" evidence="6">
    <location>
        <begin position="1"/>
        <end position="13"/>
    </location>
</feature>
<dbReference type="Pfam" id="PF00856">
    <property type="entry name" value="SET"/>
    <property type="match status" value="1"/>
</dbReference>
<accession>A0AAD2D8Y6</accession>
<dbReference type="PANTHER" id="PTHR45747">
    <property type="entry name" value="HISTONE-LYSINE N-METHYLTRANSFERASE E(Z)"/>
    <property type="match status" value="1"/>
</dbReference>
<dbReference type="GO" id="GO:0032259">
    <property type="term" value="P:methylation"/>
    <property type="evidence" value="ECO:0007669"/>
    <property type="project" value="UniProtKB-KW"/>
</dbReference>
<organism evidence="9 10">
    <name type="scientific">Euplotes crassus</name>
    <dbReference type="NCBI Taxonomy" id="5936"/>
    <lineage>
        <taxon>Eukaryota</taxon>
        <taxon>Sar</taxon>
        <taxon>Alveolata</taxon>
        <taxon>Ciliophora</taxon>
        <taxon>Intramacronucleata</taxon>
        <taxon>Spirotrichea</taxon>
        <taxon>Hypotrichia</taxon>
        <taxon>Euplotida</taxon>
        <taxon>Euplotidae</taxon>
        <taxon>Moneuplotes</taxon>
    </lineage>
</organism>
<dbReference type="InterPro" id="IPR026489">
    <property type="entry name" value="CXC_dom"/>
</dbReference>
<reference evidence="9" key="1">
    <citation type="submission" date="2023-07" db="EMBL/GenBank/DDBJ databases">
        <authorList>
            <consortium name="AG Swart"/>
            <person name="Singh M."/>
            <person name="Singh A."/>
            <person name="Seah K."/>
            <person name="Emmerich C."/>
        </authorList>
    </citation>
    <scope>NUCLEOTIDE SEQUENCE</scope>
    <source>
        <strain evidence="9">DP1</strain>
    </source>
</reference>
<dbReference type="AlphaFoldDB" id="A0AAD2D8Y6"/>
<dbReference type="GO" id="GO:0031507">
    <property type="term" value="P:heterochromatin formation"/>
    <property type="evidence" value="ECO:0007669"/>
    <property type="project" value="TreeGrafter"/>
</dbReference>
<feature type="region of interest" description="Disordered" evidence="6">
    <location>
        <begin position="1"/>
        <end position="21"/>
    </location>
</feature>
<evidence type="ECO:0000313" key="10">
    <source>
        <dbReference type="Proteomes" id="UP001295684"/>
    </source>
</evidence>
<dbReference type="InterPro" id="IPR046341">
    <property type="entry name" value="SET_dom_sf"/>
</dbReference>
<evidence type="ECO:0000256" key="3">
    <source>
        <dbReference type="ARBA" id="ARBA00022691"/>
    </source>
</evidence>